<dbReference type="Gene3D" id="1.10.287.950">
    <property type="entry name" value="Methyl-accepting chemotaxis protein"/>
    <property type="match status" value="1"/>
</dbReference>
<comment type="similarity">
    <text evidence="2">Belongs to the methyl-accepting chemotaxis (MCP) protein family.</text>
</comment>
<proteinExistence type="inferred from homology"/>
<evidence type="ECO:0000256" key="1">
    <source>
        <dbReference type="ARBA" id="ARBA00022500"/>
    </source>
</evidence>
<evidence type="ECO:0000313" key="4">
    <source>
        <dbReference type="Proteomes" id="UP000281514"/>
    </source>
</evidence>
<keyword evidence="1" id="KW-0145">Chemotaxis</keyword>
<accession>A0A3M5TJ46</accession>
<evidence type="ECO:0000256" key="2">
    <source>
        <dbReference type="ARBA" id="ARBA00029447"/>
    </source>
</evidence>
<dbReference type="PANTHER" id="PTHR32089:SF120">
    <property type="entry name" value="METHYL-ACCEPTING CHEMOTAXIS PROTEIN TLPQ"/>
    <property type="match status" value="1"/>
</dbReference>
<reference evidence="3 4" key="1">
    <citation type="submission" date="2018-08" db="EMBL/GenBank/DDBJ databases">
        <title>Recombination of ecologically and evolutionarily significant loci maintains genetic cohesion in the Pseudomonas syringae species complex.</title>
        <authorList>
            <person name="Dillon M."/>
            <person name="Thakur S."/>
            <person name="Almeida R.N.D."/>
            <person name="Weir B.S."/>
            <person name="Guttman D.S."/>
        </authorList>
    </citation>
    <scope>NUCLEOTIDE SEQUENCE [LARGE SCALE GENOMIC DNA]</scope>
    <source>
        <strain evidence="3 4">ICMP 9749</strain>
    </source>
</reference>
<organism evidence="3 4">
    <name type="scientific">Pseudomonas avellanae</name>
    <dbReference type="NCBI Taxonomy" id="46257"/>
    <lineage>
        <taxon>Bacteria</taxon>
        <taxon>Pseudomonadati</taxon>
        <taxon>Pseudomonadota</taxon>
        <taxon>Gammaproteobacteria</taxon>
        <taxon>Pseudomonadales</taxon>
        <taxon>Pseudomonadaceae</taxon>
        <taxon>Pseudomonas</taxon>
    </lineage>
</organism>
<sequence length="97" mass="10147">MATSRELAAESLSVAGDASSSLDQIATAITGINERNILIATASEEQAHVAREVDRNLVSIRELASQSSAGASQTASACNEMSKLAVSLNQLVNRFKV</sequence>
<name>A0A3M5TJ46_9PSED</name>
<dbReference type="AlphaFoldDB" id="A0A3M5TJ46"/>
<evidence type="ECO:0008006" key="5">
    <source>
        <dbReference type="Google" id="ProtNLM"/>
    </source>
</evidence>
<dbReference type="SUPFAM" id="SSF58104">
    <property type="entry name" value="Methyl-accepting chemotaxis protein (MCP) signaling domain"/>
    <property type="match status" value="1"/>
</dbReference>
<protein>
    <recommendedName>
        <fullName evidence="5">Methyl-accepting chemotaxis protein</fullName>
    </recommendedName>
</protein>
<dbReference type="EMBL" id="RBTX01000333">
    <property type="protein sequence ID" value="RMU33542.1"/>
    <property type="molecule type" value="Genomic_DNA"/>
</dbReference>
<gene>
    <name evidence="3" type="ORF">ALP32_200054</name>
</gene>
<evidence type="ECO:0000313" key="3">
    <source>
        <dbReference type="EMBL" id="RMU33542.1"/>
    </source>
</evidence>
<dbReference type="Proteomes" id="UP000281514">
    <property type="component" value="Unassembled WGS sequence"/>
</dbReference>
<comment type="caution">
    <text evidence="3">The sequence shown here is derived from an EMBL/GenBank/DDBJ whole genome shotgun (WGS) entry which is preliminary data.</text>
</comment>
<dbReference type="PANTHER" id="PTHR32089">
    <property type="entry name" value="METHYL-ACCEPTING CHEMOTAXIS PROTEIN MCPB"/>
    <property type="match status" value="1"/>
</dbReference>
<dbReference type="GO" id="GO:0006935">
    <property type="term" value="P:chemotaxis"/>
    <property type="evidence" value="ECO:0007669"/>
    <property type="project" value="UniProtKB-KW"/>
</dbReference>